<protein>
    <submittedName>
        <fullName evidence="4">CASP2 and RIPK1 domain containing adaptor with death domain</fullName>
    </submittedName>
</protein>
<evidence type="ECO:0000256" key="1">
    <source>
        <dbReference type="SAM" id="MobiDB-lite"/>
    </source>
</evidence>
<dbReference type="PANTHER" id="PTHR15034:SF5">
    <property type="entry name" value="DEATH DOMAIN-CONTAINING PROTEIN CRADD"/>
    <property type="match status" value="1"/>
</dbReference>
<feature type="domain" description="CARD" evidence="3">
    <location>
        <begin position="30"/>
        <end position="107"/>
    </location>
</feature>
<dbReference type="AlphaFoldDB" id="A0A3Q2XJL8"/>
<dbReference type="Gene3D" id="1.10.533.10">
    <property type="entry name" value="Death Domain, Fas"/>
    <property type="match status" value="2"/>
</dbReference>
<dbReference type="GO" id="GO:0002020">
    <property type="term" value="F:protease binding"/>
    <property type="evidence" value="ECO:0007669"/>
    <property type="project" value="InterPro"/>
</dbReference>
<dbReference type="SUPFAM" id="SSF47986">
    <property type="entry name" value="DEATH domain"/>
    <property type="match status" value="2"/>
</dbReference>
<dbReference type="Ensembl" id="ENSHCOT00000006525.1">
    <property type="protein sequence ID" value="ENSHCOP00000004750.1"/>
    <property type="gene ID" value="ENSHCOG00000006256.1"/>
</dbReference>
<sequence>MRASRSRLHPDSTNPEVSSVAKKRTKRMAMDPVHKEVLRTLRVDLSEQLLVSDGVLPLLYQEGILTAAQVEDILAESTDRKRCLKLLDVLPRRGPKAFGVFLRALDDFAWLRERLLQELRDRTCTGTATAPLGAPTSLRGSSSTTEVACGLPDHVAQQVPSERQLSRLASVLGDEWESVAMDLGVSSAALFRCRADNTLCCRDAALAALLLWRRSQGKNATARRLQESLRAAGIHSAVLQDVMMA</sequence>
<feature type="domain" description="Death" evidence="2">
    <location>
        <begin position="161"/>
        <end position="238"/>
    </location>
</feature>
<dbReference type="GO" id="GO:0042981">
    <property type="term" value="P:regulation of apoptotic process"/>
    <property type="evidence" value="ECO:0007669"/>
    <property type="project" value="InterPro"/>
</dbReference>
<dbReference type="InterPro" id="IPR001315">
    <property type="entry name" value="CARD"/>
</dbReference>
<dbReference type="SMART" id="SM00114">
    <property type="entry name" value="CARD"/>
    <property type="match status" value="1"/>
</dbReference>
<organism evidence="4 5">
    <name type="scientific">Hippocampus comes</name>
    <name type="common">Tiger tail seahorse</name>
    <dbReference type="NCBI Taxonomy" id="109280"/>
    <lineage>
        <taxon>Eukaryota</taxon>
        <taxon>Metazoa</taxon>
        <taxon>Chordata</taxon>
        <taxon>Craniata</taxon>
        <taxon>Vertebrata</taxon>
        <taxon>Euteleostomi</taxon>
        <taxon>Actinopterygii</taxon>
        <taxon>Neopterygii</taxon>
        <taxon>Teleostei</taxon>
        <taxon>Neoteleostei</taxon>
        <taxon>Acanthomorphata</taxon>
        <taxon>Syngnathiaria</taxon>
        <taxon>Syngnathiformes</taxon>
        <taxon>Syngnathoidei</taxon>
        <taxon>Syngnathidae</taxon>
        <taxon>Hippocampus</taxon>
    </lineage>
</organism>
<keyword evidence="5" id="KW-1185">Reference proteome</keyword>
<reference evidence="4" key="1">
    <citation type="submission" date="2025-08" db="UniProtKB">
        <authorList>
            <consortium name="Ensembl"/>
        </authorList>
    </citation>
    <scope>IDENTIFICATION</scope>
</reference>
<dbReference type="InterPro" id="IPR000488">
    <property type="entry name" value="Death_dom"/>
</dbReference>
<dbReference type="GeneTree" id="ENSGT00390000014448"/>
<dbReference type="Pfam" id="PF00531">
    <property type="entry name" value="Death"/>
    <property type="match status" value="1"/>
</dbReference>
<dbReference type="OMA" id="RCRSDHS"/>
<dbReference type="GO" id="GO:0007165">
    <property type="term" value="P:signal transduction"/>
    <property type="evidence" value="ECO:0007669"/>
    <property type="project" value="InterPro"/>
</dbReference>
<dbReference type="PROSITE" id="PS50017">
    <property type="entry name" value="DEATH_DOMAIN"/>
    <property type="match status" value="1"/>
</dbReference>
<evidence type="ECO:0000259" key="3">
    <source>
        <dbReference type="PROSITE" id="PS50209"/>
    </source>
</evidence>
<evidence type="ECO:0000313" key="4">
    <source>
        <dbReference type="Ensembl" id="ENSHCOP00000004750.1"/>
    </source>
</evidence>
<dbReference type="InterPro" id="IPR011029">
    <property type="entry name" value="DEATH-like_dom_sf"/>
</dbReference>
<dbReference type="GO" id="GO:0070513">
    <property type="term" value="F:death domain binding"/>
    <property type="evidence" value="ECO:0007669"/>
    <property type="project" value="InterPro"/>
</dbReference>
<dbReference type="Pfam" id="PF00619">
    <property type="entry name" value="CARD"/>
    <property type="match status" value="1"/>
</dbReference>
<name>A0A3Q2XJL8_HIPCM</name>
<evidence type="ECO:0000259" key="2">
    <source>
        <dbReference type="PROSITE" id="PS50017"/>
    </source>
</evidence>
<evidence type="ECO:0000313" key="5">
    <source>
        <dbReference type="Proteomes" id="UP000264820"/>
    </source>
</evidence>
<proteinExistence type="predicted"/>
<dbReference type="InterPro" id="IPR037939">
    <property type="entry name" value="CRADD"/>
</dbReference>
<dbReference type="STRING" id="109280.ENSHCOP00000004750"/>
<dbReference type="PROSITE" id="PS50209">
    <property type="entry name" value="CARD"/>
    <property type="match status" value="1"/>
</dbReference>
<dbReference type="PANTHER" id="PTHR15034">
    <property type="entry name" value="DEATH DOMAIN-CONTAINING PROTEIN CRADD"/>
    <property type="match status" value="1"/>
</dbReference>
<reference evidence="4" key="2">
    <citation type="submission" date="2025-09" db="UniProtKB">
        <authorList>
            <consortium name="Ensembl"/>
        </authorList>
    </citation>
    <scope>IDENTIFICATION</scope>
</reference>
<accession>A0A3Q2XJL8</accession>
<dbReference type="Proteomes" id="UP000264820">
    <property type="component" value="Unplaced"/>
</dbReference>
<feature type="region of interest" description="Disordered" evidence="1">
    <location>
        <begin position="1"/>
        <end position="27"/>
    </location>
</feature>